<dbReference type="InterPro" id="IPR005135">
    <property type="entry name" value="Endo/exonuclease/phosphatase"/>
</dbReference>
<dbReference type="AlphaFoldDB" id="A0AAD7R086"/>
<evidence type="ECO:0000259" key="2">
    <source>
        <dbReference type="Pfam" id="PF03372"/>
    </source>
</evidence>
<comment type="caution">
    <text evidence="3">The sequence shown here is derived from an EMBL/GenBank/DDBJ whole genome shotgun (WGS) entry which is preliminary data.</text>
</comment>
<feature type="compositionally biased region" description="Basic and acidic residues" evidence="1">
    <location>
        <begin position="81"/>
        <end position="97"/>
    </location>
</feature>
<organism evidence="3 4">
    <name type="scientific">Aldrovandia affinis</name>
    <dbReference type="NCBI Taxonomy" id="143900"/>
    <lineage>
        <taxon>Eukaryota</taxon>
        <taxon>Metazoa</taxon>
        <taxon>Chordata</taxon>
        <taxon>Craniata</taxon>
        <taxon>Vertebrata</taxon>
        <taxon>Euteleostomi</taxon>
        <taxon>Actinopterygii</taxon>
        <taxon>Neopterygii</taxon>
        <taxon>Teleostei</taxon>
        <taxon>Notacanthiformes</taxon>
        <taxon>Halosauridae</taxon>
        <taxon>Aldrovandia</taxon>
    </lineage>
</organism>
<dbReference type="Gene3D" id="3.60.10.10">
    <property type="entry name" value="Endonuclease/exonuclease/phosphatase"/>
    <property type="match status" value="2"/>
</dbReference>
<evidence type="ECO:0000313" key="4">
    <source>
        <dbReference type="Proteomes" id="UP001221898"/>
    </source>
</evidence>
<evidence type="ECO:0000256" key="1">
    <source>
        <dbReference type="SAM" id="MobiDB-lite"/>
    </source>
</evidence>
<dbReference type="Proteomes" id="UP001221898">
    <property type="component" value="Unassembled WGS sequence"/>
</dbReference>
<sequence>MGRFLAQEQRGFLTLVKENSVGGEEVAVLAGLSPELFSSPSGTEAAGPGEGVMSPSMEGAALPTTSDLATLPQEWGDSEFEESRATRKRALSGEHERPMGHKLAPALLLSNRFAVLAGTEGDEEIGEEGIGMTSTMAVIVTTNVRGLRDPTKRAAVFASLSAMRGDIFLLQEVHLRDEEDAAALSREWVWGPSGWLEVFRDLPGCLSTSRSLILGGDFNVCLDGRDGAGEGGTDYSARALAEVVRDFSLVDAYRASHPSDAGFTWRNSRGVASRLDYIFVGRGQSGMKCVLLPSWASDHDMLRVSLPADGPKWGPGFWRLNTSLLGSGAFVKAFTRCYSAVRALRPLYSSVVEWWEAAKSRFASFCRLHAVGARRRDGAEVAKWSASLAYLHGRLNRGEQVDWAAYEGAKERLRGLLEARAKALVFQARLRELEEGERPTAYFFAVAVRLAFVGV</sequence>
<dbReference type="Pfam" id="PF03372">
    <property type="entry name" value="Exo_endo_phos"/>
    <property type="match status" value="1"/>
</dbReference>
<accession>A0AAD7R086</accession>
<feature type="region of interest" description="Disordered" evidence="1">
    <location>
        <begin position="35"/>
        <end position="62"/>
    </location>
</feature>
<evidence type="ECO:0000313" key="3">
    <source>
        <dbReference type="EMBL" id="KAJ8347485.1"/>
    </source>
</evidence>
<proteinExistence type="predicted"/>
<dbReference type="EMBL" id="JAINUG010002586">
    <property type="protein sequence ID" value="KAJ8347485.1"/>
    <property type="molecule type" value="Genomic_DNA"/>
</dbReference>
<keyword evidence="4" id="KW-1185">Reference proteome</keyword>
<reference evidence="3" key="1">
    <citation type="journal article" date="2023" name="Science">
        <title>Genome structures resolve the early diversification of teleost fishes.</title>
        <authorList>
            <person name="Parey E."/>
            <person name="Louis A."/>
            <person name="Montfort J."/>
            <person name="Bouchez O."/>
            <person name="Roques C."/>
            <person name="Iampietro C."/>
            <person name="Lluch J."/>
            <person name="Castinel A."/>
            <person name="Donnadieu C."/>
            <person name="Desvignes T."/>
            <person name="Floi Bucao C."/>
            <person name="Jouanno E."/>
            <person name="Wen M."/>
            <person name="Mejri S."/>
            <person name="Dirks R."/>
            <person name="Jansen H."/>
            <person name="Henkel C."/>
            <person name="Chen W.J."/>
            <person name="Zahm M."/>
            <person name="Cabau C."/>
            <person name="Klopp C."/>
            <person name="Thompson A.W."/>
            <person name="Robinson-Rechavi M."/>
            <person name="Braasch I."/>
            <person name="Lecointre G."/>
            <person name="Bobe J."/>
            <person name="Postlethwait J.H."/>
            <person name="Berthelot C."/>
            <person name="Roest Crollius H."/>
            <person name="Guiguen Y."/>
        </authorList>
    </citation>
    <scope>NUCLEOTIDE SEQUENCE</scope>
    <source>
        <tissue evidence="3">Blood</tissue>
    </source>
</reference>
<dbReference type="SUPFAM" id="SSF56219">
    <property type="entry name" value="DNase I-like"/>
    <property type="match status" value="1"/>
</dbReference>
<dbReference type="InterPro" id="IPR036691">
    <property type="entry name" value="Endo/exonu/phosph_ase_sf"/>
</dbReference>
<gene>
    <name evidence="3" type="ORF">AAFF_G00192920</name>
</gene>
<dbReference type="GO" id="GO:0003824">
    <property type="term" value="F:catalytic activity"/>
    <property type="evidence" value="ECO:0007669"/>
    <property type="project" value="InterPro"/>
</dbReference>
<name>A0AAD7R086_9TELE</name>
<feature type="domain" description="Endonuclease/exonuclease/phosphatase" evidence="2">
    <location>
        <begin position="141"/>
        <end position="299"/>
    </location>
</feature>
<protein>
    <recommendedName>
        <fullName evidence="2">Endonuclease/exonuclease/phosphatase domain-containing protein</fullName>
    </recommendedName>
</protein>
<feature type="region of interest" description="Disordered" evidence="1">
    <location>
        <begin position="74"/>
        <end position="97"/>
    </location>
</feature>